<dbReference type="Proteomes" id="UP000028999">
    <property type="component" value="Unassembled WGS sequence"/>
</dbReference>
<evidence type="ECO:0000313" key="3">
    <source>
        <dbReference type="Proteomes" id="UP000028999"/>
    </source>
</evidence>
<dbReference type="PaxDb" id="3708-A0A078HSA9"/>
<dbReference type="EMBL" id="LK032465">
    <property type="protein sequence ID" value="CDY40174.1"/>
    <property type="molecule type" value="Genomic_DNA"/>
</dbReference>
<reference evidence="2 3" key="1">
    <citation type="journal article" date="2014" name="Science">
        <title>Plant genetics. Early allopolyploid evolution in the post-Neolithic Brassica napus oilseed genome.</title>
        <authorList>
            <person name="Chalhoub B."/>
            <person name="Denoeud F."/>
            <person name="Liu S."/>
            <person name="Parkin I.A."/>
            <person name="Tang H."/>
            <person name="Wang X."/>
            <person name="Chiquet J."/>
            <person name="Belcram H."/>
            <person name="Tong C."/>
            <person name="Samans B."/>
            <person name="Correa M."/>
            <person name="Da Silva C."/>
            <person name="Just J."/>
            <person name="Falentin C."/>
            <person name="Koh C.S."/>
            <person name="Le Clainche I."/>
            <person name="Bernard M."/>
            <person name="Bento P."/>
            <person name="Noel B."/>
            <person name="Labadie K."/>
            <person name="Alberti A."/>
            <person name="Charles M."/>
            <person name="Arnaud D."/>
            <person name="Guo H."/>
            <person name="Daviaud C."/>
            <person name="Alamery S."/>
            <person name="Jabbari K."/>
            <person name="Zhao M."/>
            <person name="Edger P.P."/>
            <person name="Chelaifa H."/>
            <person name="Tack D."/>
            <person name="Lassalle G."/>
            <person name="Mestiri I."/>
            <person name="Schnel N."/>
            <person name="Le Paslier M.C."/>
            <person name="Fan G."/>
            <person name="Renault V."/>
            <person name="Bayer P.E."/>
            <person name="Golicz A.A."/>
            <person name="Manoli S."/>
            <person name="Lee T.H."/>
            <person name="Thi V.H."/>
            <person name="Chalabi S."/>
            <person name="Hu Q."/>
            <person name="Fan C."/>
            <person name="Tollenaere R."/>
            <person name="Lu Y."/>
            <person name="Battail C."/>
            <person name="Shen J."/>
            <person name="Sidebottom C.H."/>
            <person name="Wang X."/>
            <person name="Canaguier A."/>
            <person name="Chauveau A."/>
            <person name="Berard A."/>
            <person name="Deniot G."/>
            <person name="Guan M."/>
            <person name="Liu Z."/>
            <person name="Sun F."/>
            <person name="Lim Y.P."/>
            <person name="Lyons E."/>
            <person name="Town C.D."/>
            <person name="Bancroft I."/>
            <person name="Wang X."/>
            <person name="Meng J."/>
            <person name="Ma J."/>
            <person name="Pires J.C."/>
            <person name="King G.J."/>
            <person name="Brunel D."/>
            <person name="Delourme R."/>
            <person name="Renard M."/>
            <person name="Aury J.M."/>
            <person name="Adams K.L."/>
            <person name="Batley J."/>
            <person name="Snowdon R.J."/>
            <person name="Tost J."/>
            <person name="Edwards D."/>
            <person name="Zhou Y."/>
            <person name="Hua W."/>
            <person name="Sharpe A.G."/>
            <person name="Paterson A.H."/>
            <person name="Guan C."/>
            <person name="Wincker P."/>
        </authorList>
    </citation>
    <scope>NUCLEOTIDE SEQUENCE [LARGE SCALE GENOMIC DNA]</scope>
    <source>
        <strain evidence="3">cv. Darmor-bzh</strain>
    </source>
</reference>
<dbReference type="OMA" id="RISKPDH"/>
<evidence type="ECO:0000256" key="1">
    <source>
        <dbReference type="SAM" id="MobiDB-lite"/>
    </source>
</evidence>
<name>A0A078HSA9_BRANA</name>
<keyword evidence="3" id="KW-1185">Reference proteome</keyword>
<organism evidence="2 3">
    <name type="scientific">Brassica napus</name>
    <name type="common">Rape</name>
    <dbReference type="NCBI Taxonomy" id="3708"/>
    <lineage>
        <taxon>Eukaryota</taxon>
        <taxon>Viridiplantae</taxon>
        <taxon>Streptophyta</taxon>
        <taxon>Embryophyta</taxon>
        <taxon>Tracheophyta</taxon>
        <taxon>Spermatophyta</taxon>
        <taxon>Magnoliopsida</taxon>
        <taxon>eudicotyledons</taxon>
        <taxon>Gunneridae</taxon>
        <taxon>Pentapetalae</taxon>
        <taxon>rosids</taxon>
        <taxon>malvids</taxon>
        <taxon>Brassicales</taxon>
        <taxon>Brassicaceae</taxon>
        <taxon>Brassiceae</taxon>
        <taxon>Brassica</taxon>
    </lineage>
</organism>
<feature type="region of interest" description="Disordered" evidence="1">
    <location>
        <begin position="1"/>
        <end position="43"/>
    </location>
</feature>
<dbReference type="AlphaFoldDB" id="A0A078HSA9"/>
<gene>
    <name evidence="2" type="primary">BnaC04g14020D</name>
    <name evidence="2" type="ORF">GSBRNA2T00069306001</name>
</gene>
<accession>A0A078HSA9</accession>
<sequence>MKLNISEENNIRFDSQPLKRISKPDHDEDDEETESPSGTEEVIPLSCAFTRQEHCLSESREREESIRRLRSLIFLYLTIMSLEHH</sequence>
<dbReference type="Gramene" id="CDY40174">
    <property type="protein sequence ID" value="CDY40174"/>
    <property type="gene ID" value="GSBRNA2T00069306001"/>
</dbReference>
<protein>
    <submittedName>
        <fullName evidence="2">BnaC04g14020D protein</fullName>
    </submittedName>
</protein>
<proteinExistence type="predicted"/>
<evidence type="ECO:0000313" key="2">
    <source>
        <dbReference type="EMBL" id="CDY40174.1"/>
    </source>
</evidence>